<dbReference type="GO" id="GO:0051865">
    <property type="term" value="P:protein autoubiquitination"/>
    <property type="evidence" value="ECO:0007669"/>
    <property type="project" value="TreeGrafter"/>
</dbReference>
<dbReference type="InParanoid" id="A0A0C3GI17"/>
<name>A0A0C3GI17_PILCF</name>
<protein>
    <submittedName>
        <fullName evidence="2">Uncharacterized protein</fullName>
    </submittedName>
</protein>
<evidence type="ECO:0000313" key="3">
    <source>
        <dbReference type="Proteomes" id="UP000054166"/>
    </source>
</evidence>
<sequence length="835" mass="93291">MPQPDTSALQTLLSNVRNRNPEGEAIEIDPSLNNTELIDELRSRVDGLVSSLAPSDAQLARALVSLLSHFNRLSVMQSNSLSYNDTRAGLSSSTEQPIPSADVFDMLKQQLSDLQVERKSKGDGVAPGSPPILAVEIALLWTTIDEELEMVLSLCKERTENLPRLSAEHQPPQYDLADYEYEDIPPEYEHGGARSSLESSSDTKHRYSIQSTISSPTEKMRLDLEAVTMAIDRLYMVTPQLHNQRVELKTSKVEEMEKARRAGTRPKSAVSEGKQRERDVEELEGILDLIGKASDRKMTDQSVILDGGMKARLEKARQRDIAKRDAFVEQLANHSDAGRLHSQDAVLQPAKVKDLDTPMTLPEFLRESMAETQQKEEDSEALLSLPEFFKVPVPEHLLAKPPNTGRIKKKSRSRSLSAPSLSWLRPSSSRSSTMGSTAWKPRSRPASLCVHYVAEHHETLNHVLVFLTIPDLPCGVDVKAEVVRSFTNSEECEHFVIHHGSSTSAELDLPVPIIPGQIDVKVQRGHFELKLSTPFINIPLNPTSDPIPLLDASQLSISNPTSFVCASCSLPIVQSSKISSYRDLPSEHWEELVDAWMCHTDQTLHEHVARHGRGFWPDAGQALIGGSYILFEESSVVKTNLFPAQQPKVREDWRLVRCICGAVAGRCQNHETEAGVSATVYRLVKYAIRPVSPTLDPARVPLSAFIVEDMMEFVHAHATYRFVISDEEEERPRLLIWLFKPNIRIAYTTPKQYVLPKSGSIHAAKVLFKVLGPSTVSTDMKAILNKYPGFPQAEYLFYPIGICRLLASLLKESNTTYPESMRTMTELDVGWLHRA</sequence>
<dbReference type="Pfam" id="PF09814">
    <property type="entry name" value="HECT_2"/>
    <property type="match status" value="1"/>
</dbReference>
<feature type="region of interest" description="Disordered" evidence="1">
    <location>
        <begin position="257"/>
        <end position="277"/>
    </location>
</feature>
<proteinExistence type="predicted"/>
<dbReference type="OrthoDB" id="66510at2759"/>
<organism evidence="2 3">
    <name type="scientific">Piloderma croceum (strain F 1598)</name>
    <dbReference type="NCBI Taxonomy" id="765440"/>
    <lineage>
        <taxon>Eukaryota</taxon>
        <taxon>Fungi</taxon>
        <taxon>Dikarya</taxon>
        <taxon>Basidiomycota</taxon>
        <taxon>Agaricomycotina</taxon>
        <taxon>Agaricomycetes</taxon>
        <taxon>Agaricomycetidae</taxon>
        <taxon>Atheliales</taxon>
        <taxon>Atheliaceae</taxon>
        <taxon>Piloderma</taxon>
    </lineage>
</organism>
<dbReference type="GO" id="GO:0031624">
    <property type="term" value="F:ubiquitin conjugating enzyme binding"/>
    <property type="evidence" value="ECO:0007669"/>
    <property type="project" value="TreeGrafter"/>
</dbReference>
<dbReference type="GO" id="GO:0005634">
    <property type="term" value="C:nucleus"/>
    <property type="evidence" value="ECO:0007669"/>
    <property type="project" value="TreeGrafter"/>
</dbReference>
<dbReference type="Proteomes" id="UP000054166">
    <property type="component" value="Unassembled WGS sequence"/>
</dbReference>
<dbReference type="InterPro" id="IPR019193">
    <property type="entry name" value="UBQ-conj_enz_E2-bd_prot"/>
</dbReference>
<dbReference type="GO" id="GO:0000151">
    <property type="term" value="C:ubiquitin ligase complex"/>
    <property type="evidence" value="ECO:0007669"/>
    <property type="project" value="TreeGrafter"/>
</dbReference>
<evidence type="ECO:0000256" key="1">
    <source>
        <dbReference type="SAM" id="MobiDB-lite"/>
    </source>
</evidence>
<accession>A0A0C3GI17</accession>
<dbReference type="GO" id="GO:0000209">
    <property type="term" value="P:protein polyubiquitination"/>
    <property type="evidence" value="ECO:0007669"/>
    <property type="project" value="TreeGrafter"/>
</dbReference>
<evidence type="ECO:0000313" key="2">
    <source>
        <dbReference type="EMBL" id="KIM91294.1"/>
    </source>
</evidence>
<dbReference type="GO" id="GO:0061630">
    <property type="term" value="F:ubiquitin protein ligase activity"/>
    <property type="evidence" value="ECO:0007669"/>
    <property type="project" value="TreeGrafter"/>
</dbReference>
<dbReference type="GO" id="GO:0006513">
    <property type="term" value="P:protein monoubiquitination"/>
    <property type="evidence" value="ECO:0007669"/>
    <property type="project" value="TreeGrafter"/>
</dbReference>
<dbReference type="EMBL" id="KN832971">
    <property type="protein sequence ID" value="KIM91294.1"/>
    <property type="molecule type" value="Genomic_DNA"/>
</dbReference>
<dbReference type="STRING" id="765440.A0A0C3GI17"/>
<dbReference type="GO" id="GO:0030332">
    <property type="term" value="F:cyclin binding"/>
    <property type="evidence" value="ECO:0007669"/>
    <property type="project" value="TreeGrafter"/>
</dbReference>
<feature type="region of interest" description="Disordered" evidence="1">
    <location>
        <begin position="185"/>
        <end position="212"/>
    </location>
</feature>
<reference evidence="2 3" key="1">
    <citation type="submission" date="2014-04" db="EMBL/GenBank/DDBJ databases">
        <authorList>
            <consortium name="DOE Joint Genome Institute"/>
            <person name="Kuo A."/>
            <person name="Tarkka M."/>
            <person name="Buscot F."/>
            <person name="Kohler A."/>
            <person name="Nagy L.G."/>
            <person name="Floudas D."/>
            <person name="Copeland A."/>
            <person name="Barry K.W."/>
            <person name="Cichocki N."/>
            <person name="Veneault-Fourrey C."/>
            <person name="LaButti K."/>
            <person name="Lindquist E.A."/>
            <person name="Lipzen A."/>
            <person name="Lundell T."/>
            <person name="Morin E."/>
            <person name="Murat C."/>
            <person name="Sun H."/>
            <person name="Tunlid A."/>
            <person name="Henrissat B."/>
            <person name="Grigoriev I.V."/>
            <person name="Hibbett D.S."/>
            <person name="Martin F."/>
            <person name="Nordberg H.P."/>
            <person name="Cantor M.N."/>
            <person name="Hua S.X."/>
        </authorList>
    </citation>
    <scope>NUCLEOTIDE SEQUENCE [LARGE SCALE GENOMIC DNA]</scope>
    <source>
        <strain evidence="2 3">F 1598</strain>
    </source>
</reference>
<dbReference type="PANTHER" id="PTHR31531">
    <property type="entry name" value="E3 UBIQUITIN-PROTEIN LIGASE E3D FAMILY MEMBER"/>
    <property type="match status" value="1"/>
</dbReference>
<dbReference type="GO" id="GO:0043161">
    <property type="term" value="P:proteasome-mediated ubiquitin-dependent protein catabolic process"/>
    <property type="evidence" value="ECO:0007669"/>
    <property type="project" value="TreeGrafter"/>
</dbReference>
<feature type="region of interest" description="Disordered" evidence="1">
    <location>
        <begin position="397"/>
        <end position="441"/>
    </location>
</feature>
<dbReference type="HOGENOM" id="CLU_303505_0_0_1"/>
<reference evidence="3" key="2">
    <citation type="submission" date="2015-01" db="EMBL/GenBank/DDBJ databases">
        <title>Evolutionary Origins and Diversification of the Mycorrhizal Mutualists.</title>
        <authorList>
            <consortium name="DOE Joint Genome Institute"/>
            <consortium name="Mycorrhizal Genomics Consortium"/>
            <person name="Kohler A."/>
            <person name="Kuo A."/>
            <person name="Nagy L.G."/>
            <person name="Floudas D."/>
            <person name="Copeland A."/>
            <person name="Barry K.W."/>
            <person name="Cichocki N."/>
            <person name="Veneault-Fourrey C."/>
            <person name="LaButti K."/>
            <person name="Lindquist E.A."/>
            <person name="Lipzen A."/>
            <person name="Lundell T."/>
            <person name="Morin E."/>
            <person name="Murat C."/>
            <person name="Riley R."/>
            <person name="Ohm R."/>
            <person name="Sun H."/>
            <person name="Tunlid A."/>
            <person name="Henrissat B."/>
            <person name="Grigoriev I.V."/>
            <person name="Hibbett D.S."/>
            <person name="Martin F."/>
        </authorList>
    </citation>
    <scope>NUCLEOTIDE SEQUENCE [LARGE SCALE GENOMIC DNA]</scope>
    <source>
        <strain evidence="3">F 1598</strain>
    </source>
</reference>
<feature type="compositionally biased region" description="Low complexity" evidence="1">
    <location>
        <begin position="414"/>
        <end position="432"/>
    </location>
</feature>
<keyword evidence="3" id="KW-1185">Reference proteome</keyword>
<gene>
    <name evidence="2" type="ORF">PILCRDRAFT_57813</name>
</gene>
<dbReference type="GO" id="GO:0005829">
    <property type="term" value="C:cytosol"/>
    <property type="evidence" value="ECO:0007669"/>
    <property type="project" value="TreeGrafter"/>
</dbReference>
<dbReference type="AlphaFoldDB" id="A0A0C3GI17"/>
<dbReference type="PANTHER" id="PTHR31531:SF2">
    <property type="entry name" value="E3 UBIQUITIN-PROTEIN LIGASE E3D"/>
    <property type="match status" value="1"/>
</dbReference>